<name>A0A0D2J3T7_9EURO</name>
<dbReference type="STRING" id="1442369.A0A0D2J3T7"/>
<dbReference type="PANTHER" id="PTHR35870:SF6">
    <property type="entry name" value="MGS207 PROTEIN"/>
    <property type="match status" value="1"/>
</dbReference>
<dbReference type="VEuPathDB" id="FungiDB:Z518_07208"/>
<evidence type="ECO:0000313" key="2">
    <source>
        <dbReference type="EMBL" id="KIX03655.1"/>
    </source>
</evidence>
<keyword evidence="1" id="KW-0560">Oxidoreductase</keyword>
<dbReference type="PANTHER" id="PTHR35870">
    <property type="entry name" value="PROTEIN, PUTATIVE (AFU_ORTHOLOGUE AFUA_5G03330)-RELATED"/>
    <property type="match status" value="1"/>
</dbReference>
<dbReference type="OrthoDB" id="10265971at2759"/>
<evidence type="ECO:0000256" key="1">
    <source>
        <dbReference type="ARBA" id="ARBA00023002"/>
    </source>
</evidence>
<proteinExistence type="predicted"/>
<evidence type="ECO:0000313" key="3">
    <source>
        <dbReference type="Proteomes" id="UP000053617"/>
    </source>
</evidence>
<evidence type="ECO:0008006" key="4">
    <source>
        <dbReference type="Google" id="ProtNLM"/>
    </source>
</evidence>
<dbReference type="GeneID" id="25295279"/>
<dbReference type="RefSeq" id="XP_013270791.1">
    <property type="nucleotide sequence ID" value="XM_013415337.1"/>
</dbReference>
<gene>
    <name evidence="2" type="ORF">Z518_07208</name>
</gene>
<dbReference type="HOGENOM" id="CLU_036627_0_0_1"/>
<dbReference type="Proteomes" id="UP000053617">
    <property type="component" value="Unassembled WGS sequence"/>
</dbReference>
<protein>
    <recommendedName>
        <fullName evidence="4">MGS207 protein</fullName>
    </recommendedName>
</protein>
<dbReference type="Pfam" id="PF14027">
    <property type="entry name" value="Questin_oxidase"/>
    <property type="match status" value="1"/>
</dbReference>
<accession>A0A0D2J3T7</accession>
<reference evidence="2 3" key="1">
    <citation type="submission" date="2015-01" db="EMBL/GenBank/DDBJ databases">
        <title>The Genome Sequence of Rhinocladiella mackenzie CBS 650.93.</title>
        <authorList>
            <consortium name="The Broad Institute Genomics Platform"/>
            <person name="Cuomo C."/>
            <person name="de Hoog S."/>
            <person name="Gorbushina A."/>
            <person name="Stielow B."/>
            <person name="Teixiera M."/>
            <person name="Abouelleil A."/>
            <person name="Chapman S.B."/>
            <person name="Priest M."/>
            <person name="Young S.K."/>
            <person name="Wortman J."/>
            <person name="Nusbaum C."/>
            <person name="Birren B."/>
        </authorList>
    </citation>
    <scope>NUCLEOTIDE SEQUENCE [LARGE SCALE GENOMIC DNA]</scope>
    <source>
        <strain evidence="2 3">CBS 650.93</strain>
    </source>
</reference>
<organism evidence="2 3">
    <name type="scientific">Rhinocladiella mackenziei CBS 650.93</name>
    <dbReference type="NCBI Taxonomy" id="1442369"/>
    <lineage>
        <taxon>Eukaryota</taxon>
        <taxon>Fungi</taxon>
        <taxon>Dikarya</taxon>
        <taxon>Ascomycota</taxon>
        <taxon>Pezizomycotina</taxon>
        <taxon>Eurotiomycetes</taxon>
        <taxon>Chaetothyriomycetidae</taxon>
        <taxon>Chaetothyriales</taxon>
        <taxon>Herpotrichiellaceae</taxon>
        <taxon>Rhinocladiella</taxon>
    </lineage>
</organism>
<dbReference type="InterPro" id="IPR025337">
    <property type="entry name" value="Questin_oxidase-like"/>
</dbReference>
<keyword evidence="3" id="KW-1185">Reference proteome</keyword>
<sequence length="454" mass="51609">MFSSFLNLSFPRFGFGQASTNSEPIAIPSVEVHDIEVSSDKRSRRLKHLLKLNHANFSILYNHLRFHNHTPHILGSAYLLGSPAEHLNDIYEDAAANEGHDHWVDSPSEIALHDYRDFLGKREYQRAFVDFFEDQLVLQGYDWKEVVRKFIFERGPRKSANAEPMFNCLTGGLGHPLIHLGYAYELNNREVAMEALGLAATCYDAKLATLLESASTLSQTSTANPLTYSTNNLFELFARINGDKRLDSAFHHYGGDNLTKLLADPVLTSILLEHWSAWKITDPTKDFSQSQALASALLISTATNVGGHGYDFFLLHLLTTSHAVRILIPFLDAQYHVPLIREWLLFTIAVYICQLRPLIKREYITDFDLAGRDWSFVTTQALQGKKEFDAHFIKGCRAMREAERVWPDEPNGEKYYLKAAVKFASEFDGWGGFGVEDEEAERELQEEMKKAKLN</sequence>
<dbReference type="GO" id="GO:0016491">
    <property type="term" value="F:oxidoreductase activity"/>
    <property type="evidence" value="ECO:0007669"/>
    <property type="project" value="UniProtKB-KW"/>
</dbReference>
<dbReference type="EMBL" id="KN847479">
    <property type="protein sequence ID" value="KIX03655.1"/>
    <property type="molecule type" value="Genomic_DNA"/>
</dbReference>
<dbReference type="AlphaFoldDB" id="A0A0D2J3T7"/>